<dbReference type="EMBL" id="JAIWYP010000008">
    <property type="protein sequence ID" value="KAH3789879.1"/>
    <property type="molecule type" value="Genomic_DNA"/>
</dbReference>
<reference evidence="1" key="1">
    <citation type="journal article" date="2019" name="bioRxiv">
        <title>The Genome of the Zebra Mussel, Dreissena polymorpha: A Resource for Invasive Species Research.</title>
        <authorList>
            <person name="McCartney M.A."/>
            <person name="Auch B."/>
            <person name="Kono T."/>
            <person name="Mallez S."/>
            <person name="Zhang Y."/>
            <person name="Obille A."/>
            <person name="Becker A."/>
            <person name="Abrahante J.E."/>
            <person name="Garbe J."/>
            <person name="Badalamenti J.P."/>
            <person name="Herman A."/>
            <person name="Mangelson H."/>
            <person name="Liachko I."/>
            <person name="Sullivan S."/>
            <person name="Sone E.D."/>
            <person name="Koren S."/>
            <person name="Silverstein K.A.T."/>
            <person name="Beckman K.B."/>
            <person name="Gohl D.M."/>
        </authorList>
    </citation>
    <scope>NUCLEOTIDE SEQUENCE</scope>
    <source>
        <strain evidence="1">Duluth1</strain>
        <tissue evidence="1">Whole animal</tissue>
    </source>
</reference>
<sequence length="133" mass="14316">MRAKRGPMPSTNSPASVRLLATASVRQLTSAKPLALRHPKALGEASVTALYDVRSLQHSENPLQETGTLQPGQHRFKLAANVNTQLFQNTVHASTVPFSLDVIPLASARELTTHQETSLYIVANGAPPSQRKG</sequence>
<proteinExistence type="predicted"/>
<accession>A0A9D4EZZ1</accession>
<gene>
    <name evidence="1" type="ORF">DPMN_168068</name>
</gene>
<dbReference type="AlphaFoldDB" id="A0A9D4EZZ1"/>
<evidence type="ECO:0000313" key="1">
    <source>
        <dbReference type="EMBL" id="KAH3789879.1"/>
    </source>
</evidence>
<keyword evidence="2" id="KW-1185">Reference proteome</keyword>
<reference evidence="1" key="2">
    <citation type="submission" date="2020-11" db="EMBL/GenBank/DDBJ databases">
        <authorList>
            <person name="McCartney M.A."/>
            <person name="Auch B."/>
            <person name="Kono T."/>
            <person name="Mallez S."/>
            <person name="Becker A."/>
            <person name="Gohl D.M."/>
            <person name="Silverstein K.A.T."/>
            <person name="Koren S."/>
            <person name="Bechman K.B."/>
            <person name="Herman A."/>
            <person name="Abrahante J.E."/>
            <person name="Garbe J."/>
        </authorList>
    </citation>
    <scope>NUCLEOTIDE SEQUENCE</scope>
    <source>
        <strain evidence="1">Duluth1</strain>
        <tissue evidence="1">Whole animal</tissue>
    </source>
</reference>
<dbReference type="Proteomes" id="UP000828390">
    <property type="component" value="Unassembled WGS sequence"/>
</dbReference>
<organism evidence="1 2">
    <name type="scientific">Dreissena polymorpha</name>
    <name type="common">Zebra mussel</name>
    <name type="synonym">Mytilus polymorpha</name>
    <dbReference type="NCBI Taxonomy" id="45954"/>
    <lineage>
        <taxon>Eukaryota</taxon>
        <taxon>Metazoa</taxon>
        <taxon>Spiralia</taxon>
        <taxon>Lophotrochozoa</taxon>
        <taxon>Mollusca</taxon>
        <taxon>Bivalvia</taxon>
        <taxon>Autobranchia</taxon>
        <taxon>Heteroconchia</taxon>
        <taxon>Euheterodonta</taxon>
        <taxon>Imparidentia</taxon>
        <taxon>Neoheterodontei</taxon>
        <taxon>Myida</taxon>
        <taxon>Dreissenoidea</taxon>
        <taxon>Dreissenidae</taxon>
        <taxon>Dreissena</taxon>
    </lineage>
</organism>
<name>A0A9D4EZZ1_DREPO</name>
<evidence type="ECO:0000313" key="2">
    <source>
        <dbReference type="Proteomes" id="UP000828390"/>
    </source>
</evidence>
<comment type="caution">
    <text evidence="1">The sequence shown here is derived from an EMBL/GenBank/DDBJ whole genome shotgun (WGS) entry which is preliminary data.</text>
</comment>
<protein>
    <submittedName>
        <fullName evidence="1">Uncharacterized protein</fullName>
    </submittedName>
</protein>